<keyword evidence="3 5" id="KW-1133">Transmembrane helix</keyword>
<dbReference type="AlphaFoldDB" id="A0A7J6SCS0"/>
<evidence type="ECO:0000256" key="4">
    <source>
        <dbReference type="ARBA" id="ARBA00023136"/>
    </source>
</evidence>
<evidence type="ECO:0000256" key="2">
    <source>
        <dbReference type="ARBA" id="ARBA00022692"/>
    </source>
</evidence>
<keyword evidence="2 5" id="KW-0812">Transmembrane</keyword>
<feature type="transmembrane region" description="Helical" evidence="5">
    <location>
        <begin position="61"/>
        <end position="79"/>
    </location>
</feature>
<name>A0A7J6SCS0_PEROL</name>
<evidence type="ECO:0000313" key="7">
    <source>
        <dbReference type="EMBL" id="KAF4730435.1"/>
    </source>
</evidence>
<comment type="subcellular location">
    <subcellularLocation>
        <location evidence="1">Membrane</location>
        <topology evidence="1">Multi-pass membrane protein</topology>
    </subcellularLocation>
</comment>
<feature type="non-terminal residue" evidence="7">
    <location>
        <position position="1"/>
    </location>
</feature>
<sequence>MSNSASIADGVTMEHSSSEKLPQQDYVHGKCSDIRAVLSLTLSAIGLGVVMLPTVFASCGWLGGVLVITLGALFASFALTRQYLAIALTPPSKGPCYTYEDLGGVCFGKAGWIFTAIVVHLTMSGLCASLLVLLGENTTKLVPSISQRIWIVILAVFFIPFTFLRTMHEVSYVAAIGMVSILTLFAVVSANGLMVGVERCIFPLHISTNDDLYHLLADALVDEARTGSTDAGKYLEATLNTDRYGYPNIAITAEGLRWNQVVNNIVEAVYSIMSKALHGESFDVGMFVREAILVTNLVSSRIDISEETRWFLFAVHNFGSSGATSFAATRINQYLDAALLGEFGE</sequence>
<dbReference type="Pfam" id="PF01490">
    <property type="entry name" value="Aa_trans"/>
    <property type="match status" value="1"/>
</dbReference>
<evidence type="ECO:0000259" key="6">
    <source>
        <dbReference type="Pfam" id="PF01490"/>
    </source>
</evidence>
<keyword evidence="8" id="KW-1185">Reference proteome</keyword>
<feature type="transmembrane region" description="Helical" evidence="5">
    <location>
        <begin position="145"/>
        <end position="164"/>
    </location>
</feature>
<dbReference type="GO" id="GO:0015179">
    <property type="term" value="F:L-amino acid transmembrane transporter activity"/>
    <property type="evidence" value="ECO:0007669"/>
    <property type="project" value="TreeGrafter"/>
</dbReference>
<evidence type="ECO:0000313" key="8">
    <source>
        <dbReference type="Proteomes" id="UP000553632"/>
    </source>
</evidence>
<reference evidence="7 8" key="1">
    <citation type="submission" date="2020-04" db="EMBL/GenBank/DDBJ databases">
        <title>Perkinsus olseni comparative genomics.</title>
        <authorList>
            <person name="Bogema D.R."/>
        </authorList>
    </citation>
    <scope>NUCLEOTIDE SEQUENCE [LARGE SCALE GENOMIC DNA]</scope>
    <source>
        <strain evidence="7 8">ATCC PRA-207</strain>
    </source>
</reference>
<comment type="caution">
    <text evidence="7">The sequence shown here is derived from an EMBL/GenBank/DDBJ whole genome shotgun (WGS) entry which is preliminary data.</text>
</comment>
<evidence type="ECO:0000256" key="3">
    <source>
        <dbReference type="ARBA" id="ARBA00022989"/>
    </source>
</evidence>
<feature type="domain" description="Amino acid transporter transmembrane" evidence="6">
    <location>
        <begin position="32"/>
        <end position="190"/>
    </location>
</feature>
<dbReference type="InterPro" id="IPR013057">
    <property type="entry name" value="AA_transpt_TM"/>
</dbReference>
<feature type="transmembrane region" description="Helical" evidence="5">
    <location>
        <begin position="112"/>
        <end position="133"/>
    </location>
</feature>
<evidence type="ECO:0000256" key="5">
    <source>
        <dbReference type="SAM" id="Phobius"/>
    </source>
</evidence>
<evidence type="ECO:0000256" key="1">
    <source>
        <dbReference type="ARBA" id="ARBA00004141"/>
    </source>
</evidence>
<feature type="transmembrane region" description="Helical" evidence="5">
    <location>
        <begin position="171"/>
        <end position="194"/>
    </location>
</feature>
<dbReference type="GO" id="GO:0005774">
    <property type="term" value="C:vacuolar membrane"/>
    <property type="evidence" value="ECO:0007669"/>
    <property type="project" value="TreeGrafter"/>
</dbReference>
<protein>
    <recommendedName>
        <fullName evidence="6">Amino acid transporter transmembrane domain-containing protein</fullName>
    </recommendedName>
</protein>
<dbReference type="Proteomes" id="UP000553632">
    <property type="component" value="Unassembled WGS sequence"/>
</dbReference>
<keyword evidence="4 5" id="KW-0472">Membrane</keyword>
<accession>A0A7J6SCS0</accession>
<feature type="transmembrane region" description="Helical" evidence="5">
    <location>
        <begin position="36"/>
        <end position="55"/>
    </location>
</feature>
<dbReference type="PANTHER" id="PTHR22950">
    <property type="entry name" value="AMINO ACID TRANSPORTER"/>
    <property type="match status" value="1"/>
</dbReference>
<dbReference type="PANTHER" id="PTHR22950:SF349">
    <property type="entry name" value="AMINO ACID TRANSPORTER TRANSMEMBRANE DOMAIN-CONTAINING PROTEIN"/>
    <property type="match status" value="1"/>
</dbReference>
<proteinExistence type="predicted"/>
<dbReference type="EMBL" id="JABANO010019282">
    <property type="protein sequence ID" value="KAF4730435.1"/>
    <property type="molecule type" value="Genomic_DNA"/>
</dbReference>
<organism evidence="7 8">
    <name type="scientific">Perkinsus olseni</name>
    <name type="common">Perkinsus atlanticus</name>
    <dbReference type="NCBI Taxonomy" id="32597"/>
    <lineage>
        <taxon>Eukaryota</taxon>
        <taxon>Sar</taxon>
        <taxon>Alveolata</taxon>
        <taxon>Perkinsozoa</taxon>
        <taxon>Perkinsea</taxon>
        <taxon>Perkinsida</taxon>
        <taxon>Perkinsidae</taxon>
        <taxon>Perkinsus</taxon>
    </lineage>
</organism>
<gene>
    <name evidence="7" type="ORF">FOZ63_011978</name>
</gene>